<accession>A0AAE1MKE6</accession>
<dbReference type="InterPro" id="IPR002182">
    <property type="entry name" value="NB-ARC"/>
</dbReference>
<keyword evidence="7" id="KW-1185">Reference proteome</keyword>
<organism evidence="6 7">
    <name type="scientific">Acacia crassicarpa</name>
    <name type="common">northern wattle</name>
    <dbReference type="NCBI Taxonomy" id="499986"/>
    <lineage>
        <taxon>Eukaryota</taxon>
        <taxon>Viridiplantae</taxon>
        <taxon>Streptophyta</taxon>
        <taxon>Embryophyta</taxon>
        <taxon>Tracheophyta</taxon>
        <taxon>Spermatophyta</taxon>
        <taxon>Magnoliopsida</taxon>
        <taxon>eudicotyledons</taxon>
        <taxon>Gunneridae</taxon>
        <taxon>Pentapetalae</taxon>
        <taxon>rosids</taxon>
        <taxon>fabids</taxon>
        <taxon>Fabales</taxon>
        <taxon>Fabaceae</taxon>
        <taxon>Caesalpinioideae</taxon>
        <taxon>mimosoid clade</taxon>
        <taxon>Acacieae</taxon>
        <taxon>Acacia</taxon>
    </lineage>
</organism>
<dbReference type="PANTHER" id="PTHR11017:SF559">
    <property type="entry name" value="DISEASE RESISTANCE PROTEIN CHL1"/>
    <property type="match status" value="1"/>
</dbReference>
<dbReference type="InterPro" id="IPR027417">
    <property type="entry name" value="P-loop_NTPase"/>
</dbReference>
<dbReference type="InterPro" id="IPR032675">
    <property type="entry name" value="LRR_dom_sf"/>
</dbReference>
<dbReference type="PANTHER" id="PTHR11017">
    <property type="entry name" value="LEUCINE-RICH REPEAT-CONTAINING PROTEIN"/>
    <property type="match status" value="1"/>
</dbReference>
<evidence type="ECO:0000313" key="7">
    <source>
        <dbReference type="Proteomes" id="UP001293593"/>
    </source>
</evidence>
<evidence type="ECO:0000256" key="3">
    <source>
        <dbReference type="ARBA" id="ARBA00022821"/>
    </source>
</evidence>
<dbReference type="Proteomes" id="UP001293593">
    <property type="component" value="Unassembled WGS sequence"/>
</dbReference>
<dbReference type="Pfam" id="PF23598">
    <property type="entry name" value="LRR_14"/>
    <property type="match status" value="1"/>
</dbReference>
<dbReference type="GO" id="GO:0007165">
    <property type="term" value="P:signal transduction"/>
    <property type="evidence" value="ECO:0007669"/>
    <property type="project" value="InterPro"/>
</dbReference>
<dbReference type="PRINTS" id="PR00364">
    <property type="entry name" value="DISEASERSIST"/>
</dbReference>
<gene>
    <name evidence="6" type="ORF">QN277_024632</name>
</gene>
<dbReference type="SUPFAM" id="SSF52540">
    <property type="entry name" value="P-loop containing nucleoside triphosphate hydrolases"/>
    <property type="match status" value="1"/>
</dbReference>
<keyword evidence="2" id="KW-0677">Repeat</keyword>
<dbReference type="Gene3D" id="3.80.10.10">
    <property type="entry name" value="Ribonuclease Inhibitor"/>
    <property type="match status" value="2"/>
</dbReference>
<dbReference type="InterPro" id="IPR036390">
    <property type="entry name" value="WH_DNA-bd_sf"/>
</dbReference>
<keyword evidence="4" id="KW-0520">NAD</keyword>
<evidence type="ECO:0000256" key="4">
    <source>
        <dbReference type="ARBA" id="ARBA00023027"/>
    </source>
</evidence>
<dbReference type="Pfam" id="PF07725">
    <property type="entry name" value="LRR_3"/>
    <property type="match status" value="1"/>
</dbReference>
<evidence type="ECO:0000259" key="5">
    <source>
        <dbReference type="PROSITE" id="PS50104"/>
    </source>
</evidence>
<dbReference type="Gene3D" id="3.40.50.10140">
    <property type="entry name" value="Toll/interleukin-1 receptor homology (TIR) domain"/>
    <property type="match status" value="1"/>
</dbReference>
<dbReference type="SMART" id="SM00255">
    <property type="entry name" value="TIR"/>
    <property type="match status" value="1"/>
</dbReference>
<dbReference type="Gene3D" id="3.40.50.300">
    <property type="entry name" value="P-loop containing nucleotide triphosphate hydrolases"/>
    <property type="match status" value="1"/>
</dbReference>
<evidence type="ECO:0000256" key="1">
    <source>
        <dbReference type="ARBA" id="ARBA00022614"/>
    </source>
</evidence>
<evidence type="ECO:0000256" key="2">
    <source>
        <dbReference type="ARBA" id="ARBA00022737"/>
    </source>
</evidence>
<keyword evidence="1" id="KW-0433">Leucine-rich repeat</keyword>
<dbReference type="InterPro" id="IPR058192">
    <property type="entry name" value="WHD_ROQ1-like"/>
</dbReference>
<dbReference type="Gene3D" id="1.10.8.430">
    <property type="entry name" value="Helical domain of apoptotic protease-activating factors"/>
    <property type="match status" value="1"/>
</dbReference>
<evidence type="ECO:0000313" key="6">
    <source>
        <dbReference type="EMBL" id="KAK4267910.1"/>
    </source>
</evidence>
<dbReference type="InterPro" id="IPR035897">
    <property type="entry name" value="Toll_tir_struct_dom_sf"/>
</dbReference>
<dbReference type="FunFam" id="3.40.50.10140:FF:000007">
    <property type="entry name" value="Disease resistance protein (TIR-NBS-LRR class)"/>
    <property type="match status" value="1"/>
</dbReference>
<dbReference type="GO" id="GO:0051707">
    <property type="term" value="P:response to other organism"/>
    <property type="evidence" value="ECO:0007669"/>
    <property type="project" value="UniProtKB-ARBA"/>
</dbReference>
<dbReference type="AlphaFoldDB" id="A0AAE1MKE6"/>
<dbReference type="GO" id="GO:0006952">
    <property type="term" value="P:defense response"/>
    <property type="evidence" value="ECO:0007669"/>
    <property type="project" value="UniProtKB-KW"/>
</dbReference>
<protein>
    <recommendedName>
        <fullName evidence="5">TIR domain-containing protein</fullName>
    </recommendedName>
</protein>
<feature type="domain" description="TIR" evidence="5">
    <location>
        <begin position="22"/>
        <end position="187"/>
    </location>
</feature>
<name>A0AAE1MKE6_9FABA</name>
<comment type="caution">
    <text evidence="6">The sequence shown here is derived from an EMBL/GenBank/DDBJ whole genome shotgun (WGS) entry which is preliminary data.</text>
</comment>
<reference evidence="6" key="1">
    <citation type="submission" date="2023-10" db="EMBL/GenBank/DDBJ databases">
        <title>Chromosome-level genome of the transformable northern wattle, Acacia crassicarpa.</title>
        <authorList>
            <person name="Massaro I."/>
            <person name="Sinha N.R."/>
            <person name="Poethig S."/>
            <person name="Leichty A.R."/>
        </authorList>
    </citation>
    <scope>NUCLEOTIDE SEQUENCE</scope>
    <source>
        <strain evidence="6">Acra3RX</strain>
        <tissue evidence="6">Leaf</tissue>
    </source>
</reference>
<dbReference type="InterPro" id="IPR003591">
    <property type="entry name" value="Leu-rich_rpt_typical-subtyp"/>
</dbReference>
<proteinExistence type="predicted"/>
<dbReference type="InterPro" id="IPR000157">
    <property type="entry name" value="TIR_dom"/>
</dbReference>
<dbReference type="Pfam" id="PF00931">
    <property type="entry name" value="NB-ARC"/>
    <property type="match status" value="1"/>
</dbReference>
<dbReference type="SUPFAM" id="SSF52200">
    <property type="entry name" value="Toll/Interleukin receptor TIR domain"/>
    <property type="match status" value="1"/>
</dbReference>
<sequence length="1140" mass="129941">MTSDQDASSSYASNFNSTPRTCKYDIFLSFRGEDTCKGFTDHLYHTLKGSGFSVFRDDEELERGEVISEELLQAIEDSHFAIVVLSKNYASSSWCLNELQHILDSRDNLCQQVFPIFYDVDPSNVRNQKGSFEKAFVGHQKLQRDNKDLKSWRESLTKVANLSGWDCKDRPEAKLIETVVEELGTKLCSKLPPYFEDLIGIENKIEQLDPLLEIGLNDVRFVGIWGLPGVGKTTIARAVFDKYHRQFEIKCFLHNVRATSERDGGEVHLQSKLISHLKIRNMEIEDIFEGNRIIQKYFRDKKVLLILDDVSHTRHLEILANSPNWFGAGSRVIMTTRDSGLLRRVHEVYVHEVKTMDPDESLQLFCSKAFKRGEPLEDLLEMSKTVCVYVKGLPLALSILGSFLCGRSSMLEWEDALDMLKKNLHDDILRVFKLSFDALNGIEQAIFLDIACFFNGWSKKVITHLLESCGFNAKIGIATLREKSMLKVYDDCLVMHDLLEQMGRRIVVDKSPNDVENRSRLWSKEDIDNVMKNKRGTKKIQGMVSSTSCEASWDPNAFSKFHNLILLIITSDFNLPDGLQCLSHALKVLHWTKYPLDTLPPQTGLDELVDLKMCHSKLKKLWNKSLCSRNLKFLDLSYSQNLIETPDFSKLPNLERLELEGCEALVDLHASIGQHKKVQVLNLKGCKNLRARCPKKFEMSALKEFVLCGCIQVKYLPEFGESMKNLEMLDVGETNLVKLPESLGLLSGLKTLRLKGCKNLVFLPQSIHKLKRLVLVDIAGCSKFARLPEKLNEMEALEEIDASETDITEVPCSISGLKNVKKLSFRGYKRSTSNSWSWIRPLKRALFWGQSIPKGLTVPASIWSIKSLNELDLSYCNIVDGSIPFDLGGLSSLKKLDLSGNLFKNLPIGCMSNLLKLEYLYLNLCSELQSLPQLGPRVYRMDAKECGSMETVVDEQIFHFFASINQAENPRKGELFTMTIPGSEIPSWFENQIDLCLNDEGEASIMIEVPPCGEEMLGIGLCVVLDNDKFYSTGPNKRCFSWPCWWVDSVLNVVPIAVYRLDDVEMKSSHLWIVLLTPKRRRSRSRRRRRRELHHILQLSKRSQLPLTLRFYGKKVDTMKCGWRVISKADFGNCTCSMSQ</sequence>
<dbReference type="SUPFAM" id="SSF52058">
    <property type="entry name" value="L domain-like"/>
    <property type="match status" value="1"/>
</dbReference>
<dbReference type="InterPro" id="IPR055414">
    <property type="entry name" value="LRR_R13L4/SHOC2-like"/>
</dbReference>
<dbReference type="InterPro" id="IPR044974">
    <property type="entry name" value="Disease_R_plants"/>
</dbReference>
<dbReference type="PROSITE" id="PS50104">
    <property type="entry name" value="TIR"/>
    <property type="match status" value="1"/>
</dbReference>
<dbReference type="EMBL" id="JAWXYG010000007">
    <property type="protein sequence ID" value="KAK4267910.1"/>
    <property type="molecule type" value="Genomic_DNA"/>
</dbReference>
<dbReference type="InterPro" id="IPR011713">
    <property type="entry name" value="Leu-rich_rpt_3"/>
</dbReference>
<dbReference type="SUPFAM" id="SSF46785">
    <property type="entry name" value="Winged helix' DNA-binding domain"/>
    <property type="match status" value="1"/>
</dbReference>
<keyword evidence="3" id="KW-0611">Plant defense</keyword>
<dbReference type="SMART" id="SM00369">
    <property type="entry name" value="LRR_TYP"/>
    <property type="match status" value="3"/>
</dbReference>
<dbReference type="Pfam" id="PF01582">
    <property type="entry name" value="TIR"/>
    <property type="match status" value="1"/>
</dbReference>
<dbReference type="GO" id="GO:0043531">
    <property type="term" value="F:ADP binding"/>
    <property type="evidence" value="ECO:0007669"/>
    <property type="project" value="InterPro"/>
</dbReference>
<dbReference type="Pfam" id="PF23282">
    <property type="entry name" value="WHD_ROQ1"/>
    <property type="match status" value="1"/>
</dbReference>
<dbReference type="InterPro" id="IPR042197">
    <property type="entry name" value="Apaf_helical"/>
</dbReference>